<dbReference type="Pfam" id="PF00172">
    <property type="entry name" value="Zn_clus"/>
    <property type="match status" value="1"/>
</dbReference>
<gene>
    <name evidence="9" type="ORF">VSDG_07629</name>
</gene>
<dbReference type="InterPro" id="IPR036864">
    <property type="entry name" value="Zn2-C6_fun-type_DNA-bd_sf"/>
</dbReference>
<proteinExistence type="predicted"/>
<evidence type="ECO:0000256" key="7">
    <source>
        <dbReference type="SAM" id="MobiDB-lite"/>
    </source>
</evidence>
<dbReference type="GO" id="GO:0000981">
    <property type="term" value="F:DNA-binding transcription factor activity, RNA polymerase II-specific"/>
    <property type="evidence" value="ECO:0007669"/>
    <property type="project" value="InterPro"/>
</dbReference>
<evidence type="ECO:0000256" key="2">
    <source>
        <dbReference type="ARBA" id="ARBA00022833"/>
    </source>
</evidence>
<dbReference type="CDD" id="cd00067">
    <property type="entry name" value="GAL4"/>
    <property type="match status" value="1"/>
</dbReference>
<keyword evidence="3" id="KW-0805">Transcription regulation</keyword>
<dbReference type="GO" id="GO:0003677">
    <property type="term" value="F:DNA binding"/>
    <property type="evidence" value="ECO:0007669"/>
    <property type="project" value="UniProtKB-KW"/>
</dbReference>
<dbReference type="PANTHER" id="PTHR37534">
    <property type="entry name" value="TRANSCRIPTIONAL ACTIVATOR PROTEIN UGA3"/>
    <property type="match status" value="1"/>
</dbReference>
<dbReference type="Gene3D" id="4.10.240.10">
    <property type="entry name" value="Zn(2)-C6 fungal-type DNA-binding domain"/>
    <property type="match status" value="1"/>
</dbReference>
<dbReference type="InterPro" id="IPR021858">
    <property type="entry name" value="Fun_TF"/>
</dbReference>
<evidence type="ECO:0000256" key="6">
    <source>
        <dbReference type="ARBA" id="ARBA00023242"/>
    </source>
</evidence>
<evidence type="ECO:0000256" key="1">
    <source>
        <dbReference type="ARBA" id="ARBA00004123"/>
    </source>
</evidence>
<dbReference type="AlphaFoldDB" id="A0A423VLT3"/>
<keyword evidence="5" id="KW-0804">Transcription</keyword>
<comment type="subcellular location">
    <subcellularLocation>
        <location evidence="1">Nucleus</location>
    </subcellularLocation>
</comment>
<dbReference type="GO" id="GO:0005634">
    <property type="term" value="C:nucleus"/>
    <property type="evidence" value="ECO:0007669"/>
    <property type="project" value="UniProtKB-SubCell"/>
</dbReference>
<evidence type="ECO:0000256" key="4">
    <source>
        <dbReference type="ARBA" id="ARBA00023125"/>
    </source>
</evidence>
<dbReference type="STRING" id="252740.A0A423VLT3"/>
<protein>
    <recommendedName>
        <fullName evidence="8">Zn(2)-C6 fungal-type domain-containing protein</fullName>
    </recommendedName>
</protein>
<keyword evidence="4" id="KW-0238">DNA-binding</keyword>
<feature type="region of interest" description="Disordered" evidence="7">
    <location>
        <begin position="101"/>
        <end position="142"/>
    </location>
</feature>
<keyword evidence="10" id="KW-1185">Reference proteome</keyword>
<comment type="caution">
    <text evidence="9">The sequence shown here is derived from an EMBL/GenBank/DDBJ whole genome shotgun (WGS) entry which is preliminary data.</text>
</comment>
<name>A0A423VLT3_CYTCH</name>
<evidence type="ECO:0000313" key="10">
    <source>
        <dbReference type="Proteomes" id="UP000284375"/>
    </source>
</evidence>
<dbReference type="Pfam" id="PF11951">
    <property type="entry name" value="Fungal_trans_2"/>
    <property type="match status" value="1"/>
</dbReference>
<sequence length="605" mass="66340">MAPGRRLGDCCWTCRLRRKRCDAIRPVCGSCQILEIPCHTGDDRPSWMDGGAGQKHMSESIKRRIKHNALLRRERRLLAPHDDQSEDIDIRGTIVQSAASSTLSRSDKSQSQSQSPAFTTGTLSSSSATLPTDSSPASSSSWSPGLGIPVQVPVQVQLASVMIYLDYVFPFMFPYYRPSLLETGRQWLLGLLCQNEVSFHTAASLSAYFFSLVPQSEGREMHDDCKALVWDRLVGQMDLTVKTIQNDVSAMSHQGAHATSLTDKTRIMEEIVQLLIVEVTVRRDVDWTMHLTPALALFDEVFKGYGLDQSSEPSLAVLLSALPPLAFPVATPHQKPLPNTSDQSALVFFASLLLFIDIVASTSLGKPPGLQSYHHSLLSSQSEENCPVRLESVVGCQNWPLVAIGNISALCAWKRDAKQSGNFSVLNLVNLAGPISQALEDGLEKLDTNPPRARPNGTGASRRLEGYYSRHDRAIDHTSVATVTRIWAYAAKLYLYVVLSGWQPKSAEVQGSVARVISLLQTIESPAQLRSLSWPICVAGCVALPGQEQDFRRIIGEVGELSEFGTVATALRIMEAVWRSRDTMDGNVLDFTSFLSILGSSALLI</sequence>
<evidence type="ECO:0000313" key="9">
    <source>
        <dbReference type="EMBL" id="ROV91970.1"/>
    </source>
</evidence>
<reference evidence="9 10" key="1">
    <citation type="submission" date="2015-09" db="EMBL/GenBank/DDBJ databases">
        <title>Host preference determinants of Valsa canker pathogens revealed by comparative genomics.</title>
        <authorList>
            <person name="Yin Z."/>
            <person name="Huang L."/>
        </authorList>
    </citation>
    <scope>NUCLEOTIDE SEQUENCE [LARGE SCALE GENOMIC DNA]</scope>
    <source>
        <strain evidence="9 10">YSFL</strain>
    </source>
</reference>
<dbReference type="Proteomes" id="UP000284375">
    <property type="component" value="Unassembled WGS sequence"/>
</dbReference>
<accession>A0A423VLT3</accession>
<evidence type="ECO:0000256" key="5">
    <source>
        <dbReference type="ARBA" id="ARBA00023163"/>
    </source>
</evidence>
<dbReference type="SUPFAM" id="SSF57701">
    <property type="entry name" value="Zn2/Cys6 DNA-binding domain"/>
    <property type="match status" value="1"/>
</dbReference>
<dbReference type="SMART" id="SM00066">
    <property type="entry name" value="GAL4"/>
    <property type="match status" value="1"/>
</dbReference>
<evidence type="ECO:0000256" key="3">
    <source>
        <dbReference type="ARBA" id="ARBA00023015"/>
    </source>
</evidence>
<evidence type="ECO:0000259" key="8">
    <source>
        <dbReference type="PROSITE" id="PS50048"/>
    </source>
</evidence>
<dbReference type="InterPro" id="IPR001138">
    <property type="entry name" value="Zn2Cys6_DnaBD"/>
</dbReference>
<keyword evidence="6" id="KW-0539">Nucleus</keyword>
<dbReference type="PANTHER" id="PTHR37534:SF20">
    <property type="entry name" value="PRO1A C6 ZINK-FINGER PROTEIN"/>
    <property type="match status" value="1"/>
</dbReference>
<feature type="domain" description="Zn(2)-C6 fungal-type" evidence="8">
    <location>
        <begin position="10"/>
        <end position="40"/>
    </location>
</feature>
<dbReference type="PROSITE" id="PS50048">
    <property type="entry name" value="ZN2_CY6_FUNGAL_2"/>
    <property type="match status" value="1"/>
</dbReference>
<dbReference type="OrthoDB" id="3251668at2759"/>
<keyword evidence="2" id="KW-0862">Zinc</keyword>
<dbReference type="GO" id="GO:0008270">
    <property type="term" value="F:zinc ion binding"/>
    <property type="evidence" value="ECO:0007669"/>
    <property type="project" value="InterPro"/>
</dbReference>
<organism evidence="9 10">
    <name type="scientific">Cytospora chrysosperma</name>
    <name type="common">Cytospora canker fungus</name>
    <name type="synonym">Sphaeria chrysosperma</name>
    <dbReference type="NCBI Taxonomy" id="252740"/>
    <lineage>
        <taxon>Eukaryota</taxon>
        <taxon>Fungi</taxon>
        <taxon>Dikarya</taxon>
        <taxon>Ascomycota</taxon>
        <taxon>Pezizomycotina</taxon>
        <taxon>Sordariomycetes</taxon>
        <taxon>Sordariomycetidae</taxon>
        <taxon>Diaporthales</taxon>
        <taxon>Cytosporaceae</taxon>
        <taxon>Cytospora</taxon>
    </lineage>
</organism>
<dbReference type="EMBL" id="LJZO01000040">
    <property type="protein sequence ID" value="ROV91970.1"/>
    <property type="molecule type" value="Genomic_DNA"/>
</dbReference>